<feature type="region of interest" description="Disordered" evidence="1">
    <location>
        <begin position="161"/>
        <end position="252"/>
    </location>
</feature>
<evidence type="ECO:0000313" key="5">
    <source>
        <dbReference type="Proteomes" id="UP001309876"/>
    </source>
</evidence>
<name>A0AAN7Y6Q7_9EURO</name>
<feature type="region of interest" description="Disordered" evidence="1">
    <location>
        <begin position="264"/>
        <end position="289"/>
    </location>
</feature>
<accession>A0AAN7Y6Q7</accession>
<feature type="compositionally biased region" description="Polar residues" evidence="1">
    <location>
        <begin position="221"/>
        <end position="234"/>
    </location>
</feature>
<proteinExistence type="predicted"/>
<keyword evidence="5" id="KW-1185">Reference proteome</keyword>
<feature type="compositionally biased region" description="Basic and acidic residues" evidence="1">
    <location>
        <begin position="264"/>
        <end position="283"/>
    </location>
</feature>
<dbReference type="Pfam" id="PF14613">
    <property type="entry name" value="HAM1_C"/>
    <property type="match status" value="1"/>
</dbReference>
<dbReference type="EMBL" id="JAVRRJ010000004">
    <property type="protein sequence ID" value="KAK5085661.1"/>
    <property type="molecule type" value="Genomic_DNA"/>
</dbReference>
<dbReference type="InterPro" id="IPR045967">
    <property type="entry name" value="HAM1-like_N"/>
</dbReference>
<feature type="compositionally biased region" description="Polar residues" evidence="1">
    <location>
        <begin position="931"/>
        <end position="942"/>
    </location>
</feature>
<dbReference type="InterPro" id="IPR027842">
    <property type="entry name" value="HAM1-like_C"/>
</dbReference>
<feature type="region of interest" description="Disordered" evidence="1">
    <location>
        <begin position="785"/>
        <end position="964"/>
    </location>
</feature>
<feature type="domain" description="HAM1-like N-terminal" evidence="3">
    <location>
        <begin position="3"/>
        <end position="621"/>
    </location>
</feature>
<dbReference type="Proteomes" id="UP001309876">
    <property type="component" value="Unassembled WGS sequence"/>
</dbReference>
<dbReference type="Gene3D" id="3.15.10.10">
    <property type="entry name" value="Bactericidal permeability-increasing protein, domain 1"/>
    <property type="match status" value="1"/>
</dbReference>
<dbReference type="Pfam" id="PF19343">
    <property type="entry name" value="HAM1_N"/>
    <property type="match status" value="1"/>
</dbReference>
<feature type="compositionally biased region" description="Polar residues" evidence="1">
    <location>
        <begin position="912"/>
        <end position="923"/>
    </location>
</feature>
<comment type="caution">
    <text evidence="4">The sequence shown here is derived from an EMBL/GenBank/DDBJ whole genome shotgun (WGS) entry which is preliminary data.</text>
</comment>
<evidence type="ECO:0000259" key="2">
    <source>
        <dbReference type="Pfam" id="PF14613"/>
    </source>
</evidence>
<evidence type="ECO:0000256" key="1">
    <source>
        <dbReference type="SAM" id="MobiDB-lite"/>
    </source>
</evidence>
<feature type="compositionally biased region" description="Gly residues" evidence="1">
    <location>
        <begin position="825"/>
        <end position="839"/>
    </location>
</feature>
<dbReference type="PANTHER" id="PTHR31138:SF1">
    <property type="entry name" value="PDZ DOMAIN-CONTAINING PROTEIN"/>
    <property type="match status" value="1"/>
</dbReference>
<feature type="compositionally biased region" description="Polar residues" evidence="1">
    <location>
        <begin position="189"/>
        <end position="211"/>
    </location>
</feature>
<feature type="compositionally biased region" description="Polar residues" evidence="1">
    <location>
        <begin position="952"/>
        <end position="964"/>
    </location>
</feature>
<evidence type="ECO:0000259" key="3">
    <source>
        <dbReference type="Pfam" id="PF19343"/>
    </source>
</evidence>
<sequence>MANVNRPTDFAQKERDINQKLQLYGIFTAFSQGKVPSNKQIDIALNSFLASRALSSSHKNLSSEGQNLVADARQAIKETQKLLLSKNEGNLLQEFIWDAQHIDGAGAGTPNAPIDKNTAQQHGDQALDGLKTLGRLVISNGQFRKLLDDGLVLLRDMAGDAAQKTADKVNPDQDRLKRIDEPAEDNTWHDTSNLNRGNLKQQFNETVNKNKPFSREDVKQAGQQGRETAEQHPSSGDPRNPNSNNQAAGQSGARAAFDNLKSKAEQNIPEENKQRARETRDATQQRTKNYLNKKMPQERRDQTIWRLKKMLVEIQGHSDYQDAIVTLLDLAERYTGHGRELANQSAGTVKGAHQDGALQRTERNIKTLIERFANFTSTDDLTDSLNQVYRDADQDPELKSWFRRTNAYIRKCLREQGFILQDQATREWNELYDQAQFLFRDRYRDHTDHLLDEFKFLADQFDQDPQNRAFADSMQKLFLDLGQDEDGNPAFKPHLIKDLTEVIIPAIFANTQYVPIPRIEVSDPMVDLIVENLVLESDNLFPNALEFGSDNYWRYGRKTVRSTRENKVMIAGSGIQLDLRDVAYYLKKKQGFPSITDKGVMDIILSGEGFGFKIAARNATKATDRTHFLHIDKVDVTIKTLDIKVKQSNHKLLFKLAKSLLLKVMRPAIQKAIEKQIKDNFEKFDAMAYSVYNEVQRSKQAAKNDPEQAANIYQRYVNAIQQKMTEKKKKAENQSKKTDVKVALTKEDSMFKNISLPGGISTKATEYKQLAAKGDRWESPIFGIGSAKESTSLPHASKVTRKPHNTRSAGVRGGNHPNSSDSSGGLTGSSGQSGYGQSGSGYDQRGYDQRGYDQSGYDQSGYGQSGYTGAPSQGVSGVSGHSGTSGAAPGYTIANPASSGLSSSLGGPGSSTIGTASSTNTSGLRGELDQAFNTTGTGQSNLAGGDRRGDNQVGSATFYDSITK</sequence>
<feature type="compositionally biased region" description="Basic and acidic residues" evidence="1">
    <location>
        <begin position="165"/>
        <end position="181"/>
    </location>
</feature>
<organism evidence="4 5">
    <name type="scientific">Lithohypha guttulata</name>
    <dbReference type="NCBI Taxonomy" id="1690604"/>
    <lineage>
        <taxon>Eukaryota</taxon>
        <taxon>Fungi</taxon>
        <taxon>Dikarya</taxon>
        <taxon>Ascomycota</taxon>
        <taxon>Pezizomycotina</taxon>
        <taxon>Eurotiomycetes</taxon>
        <taxon>Chaetothyriomycetidae</taxon>
        <taxon>Chaetothyriales</taxon>
        <taxon>Trichomeriaceae</taxon>
        <taxon>Lithohypha</taxon>
    </lineage>
</organism>
<protein>
    <submittedName>
        <fullName evidence="4">Uncharacterized protein</fullName>
    </submittedName>
</protein>
<dbReference type="AlphaFoldDB" id="A0AAN7Y6Q7"/>
<reference evidence="4 5" key="1">
    <citation type="submission" date="2023-08" db="EMBL/GenBank/DDBJ databases">
        <title>Black Yeasts Isolated from many extreme environments.</title>
        <authorList>
            <person name="Coleine C."/>
            <person name="Stajich J.E."/>
            <person name="Selbmann L."/>
        </authorList>
    </citation>
    <scope>NUCLEOTIDE SEQUENCE [LARGE SCALE GENOMIC DNA]</scope>
    <source>
        <strain evidence="4 5">CCFEE 5910</strain>
    </source>
</reference>
<feature type="compositionally biased region" description="Polar residues" evidence="1">
    <location>
        <begin position="240"/>
        <end position="249"/>
    </location>
</feature>
<dbReference type="PANTHER" id="PTHR31138">
    <property type="entry name" value="CHROMOSOME 19, WHOLE GENOME SHOTGUN SEQUENCE"/>
    <property type="match status" value="1"/>
</dbReference>
<feature type="domain" description="HAM1-like C-terminal" evidence="2">
    <location>
        <begin position="636"/>
        <end position="794"/>
    </location>
</feature>
<evidence type="ECO:0000313" key="4">
    <source>
        <dbReference type="EMBL" id="KAK5085661.1"/>
    </source>
</evidence>
<feature type="compositionally biased region" description="Low complexity" evidence="1">
    <location>
        <begin position="852"/>
        <end position="886"/>
    </location>
</feature>
<gene>
    <name evidence="4" type="ORF">LTR05_004949</name>
</gene>